<proteinExistence type="predicted"/>
<name>A0A6J4MYF4_9CHLR</name>
<protein>
    <recommendedName>
        <fullName evidence="2">PPM-type phosphatase domain-containing protein</fullName>
    </recommendedName>
</protein>
<gene>
    <name evidence="1" type="ORF">AVDCRST_MAG93-8345</name>
</gene>
<sequence length="160" mass="17732">QQFFTSTNSVKLPWYAKEKARAGAFATFLGVRVNFSHGNFYWSAVACGDTCVMHVSGGRLQKSFPLANPEEFGNRPWLVSSNVGAPLPTLSLISRQACKPGDVLLLVTDALAAWILQDQEQRLTKIMECRSDESFKTLLSSERVASTLKNDDATALRYRV</sequence>
<dbReference type="EMBL" id="CADCTR010002810">
    <property type="protein sequence ID" value="CAA9370004.1"/>
    <property type="molecule type" value="Genomic_DNA"/>
</dbReference>
<evidence type="ECO:0008006" key="2">
    <source>
        <dbReference type="Google" id="ProtNLM"/>
    </source>
</evidence>
<accession>A0A6J4MYF4</accession>
<dbReference type="AlphaFoldDB" id="A0A6J4MYF4"/>
<organism evidence="1">
    <name type="scientific">uncultured Chloroflexia bacterium</name>
    <dbReference type="NCBI Taxonomy" id="1672391"/>
    <lineage>
        <taxon>Bacteria</taxon>
        <taxon>Bacillati</taxon>
        <taxon>Chloroflexota</taxon>
        <taxon>Chloroflexia</taxon>
        <taxon>environmental samples</taxon>
    </lineage>
</organism>
<reference evidence="1" key="1">
    <citation type="submission" date="2020-02" db="EMBL/GenBank/DDBJ databases">
        <authorList>
            <person name="Meier V. D."/>
        </authorList>
    </citation>
    <scope>NUCLEOTIDE SEQUENCE</scope>
    <source>
        <strain evidence="1">AVDCRST_MAG93</strain>
    </source>
</reference>
<evidence type="ECO:0000313" key="1">
    <source>
        <dbReference type="EMBL" id="CAA9370004.1"/>
    </source>
</evidence>
<feature type="non-terminal residue" evidence="1">
    <location>
        <position position="1"/>
    </location>
</feature>